<sequence>MILNCIERLPAKFCSSAASPGDGIRIRHGSPTVVSEPRLGSFNTSLPYCIMSLFFRSDQSTKKKIFRAWLPAAAVCGGPSPPRACARAMDSPWSRAGRAMDSPWSRAGRATASCWPGSDRALVARDAGRRWVAVRHGWALFARCLAAARGWTCDDRWPIIAAVLRDLLAAAAARRCSGDVVTADFF</sequence>
<organism evidence="1 2">
    <name type="scientific">Dorcoceras hygrometricum</name>
    <dbReference type="NCBI Taxonomy" id="472368"/>
    <lineage>
        <taxon>Eukaryota</taxon>
        <taxon>Viridiplantae</taxon>
        <taxon>Streptophyta</taxon>
        <taxon>Embryophyta</taxon>
        <taxon>Tracheophyta</taxon>
        <taxon>Spermatophyta</taxon>
        <taxon>Magnoliopsida</taxon>
        <taxon>eudicotyledons</taxon>
        <taxon>Gunneridae</taxon>
        <taxon>Pentapetalae</taxon>
        <taxon>asterids</taxon>
        <taxon>lamiids</taxon>
        <taxon>Lamiales</taxon>
        <taxon>Gesneriaceae</taxon>
        <taxon>Didymocarpoideae</taxon>
        <taxon>Trichosporeae</taxon>
        <taxon>Loxocarpinae</taxon>
        <taxon>Dorcoceras</taxon>
    </lineage>
</organism>
<protein>
    <submittedName>
        <fullName evidence="1">Uncharacterized protein</fullName>
    </submittedName>
</protein>
<evidence type="ECO:0000313" key="1">
    <source>
        <dbReference type="EMBL" id="KZV23462.1"/>
    </source>
</evidence>
<dbReference type="EMBL" id="KV013512">
    <property type="protein sequence ID" value="KZV23462.1"/>
    <property type="molecule type" value="Genomic_DNA"/>
</dbReference>
<evidence type="ECO:0000313" key="2">
    <source>
        <dbReference type="Proteomes" id="UP000250235"/>
    </source>
</evidence>
<name>A0A2Z7AW49_9LAMI</name>
<keyword evidence="2" id="KW-1185">Reference proteome</keyword>
<dbReference type="AlphaFoldDB" id="A0A2Z7AW49"/>
<dbReference type="Proteomes" id="UP000250235">
    <property type="component" value="Unassembled WGS sequence"/>
</dbReference>
<reference evidence="1 2" key="1">
    <citation type="journal article" date="2015" name="Proc. Natl. Acad. Sci. U.S.A.">
        <title>The resurrection genome of Boea hygrometrica: A blueprint for survival of dehydration.</title>
        <authorList>
            <person name="Xiao L."/>
            <person name="Yang G."/>
            <person name="Zhang L."/>
            <person name="Yang X."/>
            <person name="Zhao S."/>
            <person name="Ji Z."/>
            <person name="Zhou Q."/>
            <person name="Hu M."/>
            <person name="Wang Y."/>
            <person name="Chen M."/>
            <person name="Xu Y."/>
            <person name="Jin H."/>
            <person name="Xiao X."/>
            <person name="Hu G."/>
            <person name="Bao F."/>
            <person name="Hu Y."/>
            <person name="Wan P."/>
            <person name="Li L."/>
            <person name="Deng X."/>
            <person name="Kuang T."/>
            <person name="Xiang C."/>
            <person name="Zhu J.K."/>
            <person name="Oliver M.J."/>
            <person name="He Y."/>
        </authorList>
    </citation>
    <scope>NUCLEOTIDE SEQUENCE [LARGE SCALE GENOMIC DNA]</scope>
    <source>
        <strain evidence="2">cv. XS01</strain>
    </source>
</reference>
<gene>
    <name evidence="1" type="ORF">F511_41874</name>
</gene>
<proteinExistence type="predicted"/>
<accession>A0A2Z7AW49</accession>